<feature type="transmembrane region" description="Helical" evidence="1">
    <location>
        <begin position="80"/>
        <end position="101"/>
    </location>
</feature>
<gene>
    <name evidence="2" type="ORF">CP970_08490</name>
</gene>
<reference evidence="2 3" key="1">
    <citation type="submission" date="2017-09" db="EMBL/GenBank/DDBJ databases">
        <authorList>
            <person name="Lee N."/>
            <person name="Cho B.-K."/>
        </authorList>
    </citation>
    <scope>NUCLEOTIDE SEQUENCE [LARGE SCALE GENOMIC DNA]</scope>
    <source>
        <strain evidence="2 3">ATCC 12853</strain>
    </source>
</reference>
<dbReference type="AlphaFoldDB" id="A0A5J6GCE2"/>
<sequence>MARPDGARDKREHPVTSGIRGGANRTVLACAAAVLLGAGVTLASATDPVRDRLPAGWPHLGDDRAWLDASALERWRDHTWWPAAVIAVLSVVFLLLVYGTVAQVRAGRLRALPLGRGDVTLAGPALGAALADRARTIDGVRRAHVQVLGRPHRLRASITLVLDPDASPSAVLRTLSGDAVAEARAAAAPRELAADVRIRVRQHRAGRVH</sequence>
<dbReference type="EMBL" id="CP023699">
    <property type="protein sequence ID" value="QEU90916.1"/>
    <property type="molecule type" value="Genomic_DNA"/>
</dbReference>
<evidence type="ECO:0000256" key="1">
    <source>
        <dbReference type="SAM" id="Phobius"/>
    </source>
</evidence>
<organism evidence="2 3">
    <name type="scientific">Streptomyces kanamyceticus</name>
    <dbReference type="NCBI Taxonomy" id="1967"/>
    <lineage>
        <taxon>Bacteria</taxon>
        <taxon>Bacillati</taxon>
        <taxon>Actinomycetota</taxon>
        <taxon>Actinomycetes</taxon>
        <taxon>Kitasatosporales</taxon>
        <taxon>Streptomycetaceae</taxon>
        <taxon>Streptomyces</taxon>
    </lineage>
</organism>
<keyword evidence="1" id="KW-0472">Membrane</keyword>
<keyword evidence="1" id="KW-0812">Transmembrane</keyword>
<protein>
    <submittedName>
        <fullName evidence="2">Alkaline shock response membrane anchor protein AmaP</fullName>
    </submittedName>
</protein>
<evidence type="ECO:0000313" key="2">
    <source>
        <dbReference type="EMBL" id="QEU90916.1"/>
    </source>
</evidence>
<evidence type="ECO:0000313" key="3">
    <source>
        <dbReference type="Proteomes" id="UP000325529"/>
    </source>
</evidence>
<keyword evidence="3" id="KW-1185">Reference proteome</keyword>
<name>A0A5J6GCE2_STRKN</name>
<dbReference type="KEGG" id="ska:CP970_08490"/>
<keyword evidence="1" id="KW-1133">Transmembrane helix</keyword>
<proteinExistence type="predicted"/>
<accession>A0A5J6GCE2</accession>
<dbReference type="Proteomes" id="UP000325529">
    <property type="component" value="Chromosome"/>
</dbReference>